<protein>
    <recommendedName>
        <fullName evidence="3">D-xylose 1-dehydrogenase (NADP(+), D-xylono-1,5-lactone-forming)</fullName>
        <ecNumber evidence="3">1.1.1.179</ecNumber>
    </recommendedName>
    <alternativeName>
        <fullName evidence="4">D-xylose-NADP dehydrogenase</fullName>
    </alternativeName>
</protein>
<dbReference type="InterPro" id="IPR036291">
    <property type="entry name" value="NAD(P)-bd_dom_sf"/>
</dbReference>
<gene>
    <name evidence="7" type="ORF">CNYM01_13645</name>
</gene>
<dbReference type="EC" id="1.1.1.179" evidence="3"/>
<keyword evidence="8" id="KW-1185">Reference proteome</keyword>
<dbReference type="Gene3D" id="3.30.360.10">
    <property type="entry name" value="Dihydrodipicolinate Reductase, domain 2"/>
    <property type="match status" value="1"/>
</dbReference>
<organism evidence="7 8">
    <name type="scientific">Colletotrichum nymphaeae SA-01</name>
    <dbReference type="NCBI Taxonomy" id="1460502"/>
    <lineage>
        <taxon>Eukaryota</taxon>
        <taxon>Fungi</taxon>
        <taxon>Dikarya</taxon>
        <taxon>Ascomycota</taxon>
        <taxon>Pezizomycotina</taxon>
        <taxon>Sordariomycetes</taxon>
        <taxon>Hypocreomycetidae</taxon>
        <taxon>Glomerellales</taxon>
        <taxon>Glomerellaceae</taxon>
        <taxon>Colletotrichum</taxon>
        <taxon>Colletotrichum acutatum species complex</taxon>
    </lineage>
</organism>
<evidence type="ECO:0000256" key="3">
    <source>
        <dbReference type="ARBA" id="ARBA00038984"/>
    </source>
</evidence>
<dbReference type="Proteomes" id="UP000070054">
    <property type="component" value="Unassembled WGS sequence"/>
</dbReference>
<dbReference type="SUPFAM" id="SSF55347">
    <property type="entry name" value="Glyceraldehyde-3-phosphate dehydrogenase-like, C-terminal domain"/>
    <property type="match status" value="1"/>
</dbReference>
<dbReference type="Gene3D" id="3.40.50.720">
    <property type="entry name" value="NAD(P)-binding Rossmann-like Domain"/>
    <property type="match status" value="1"/>
</dbReference>
<dbReference type="InterPro" id="IPR000683">
    <property type="entry name" value="Gfo/Idh/MocA-like_OxRdtase_N"/>
</dbReference>
<evidence type="ECO:0000259" key="6">
    <source>
        <dbReference type="Pfam" id="PF01408"/>
    </source>
</evidence>
<proteinExistence type="inferred from homology"/>
<keyword evidence="2" id="KW-0560">Oxidoreductase</keyword>
<dbReference type="SUPFAM" id="SSF51735">
    <property type="entry name" value="NAD(P)-binding Rossmann-fold domains"/>
    <property type="match status" value="1"/>
</dbReference>
<evidence type="ECO:0000256" key="4">
    <source>
        <dbReference type="ARBA" id="ARBA00042988"/>
    </source>
</evidence>
<dbReference type="GO" id="GO:0000166">
    <property type="term" value="F:nucleotide binding"/>
    <property type="evidence" value="ECO:0007669"/>
    <property type="project" value="InterPro"/>
</dbReference>
<dbReference type="PANTHER" id="PTHR22604:SF105">
    <property type="entry name" value="TRANS-1,2-DIHYDROBENZENE-1,2-DIOL DEHYDROGENASE"/>
    <property type="match status" value="1"/>
</dbReference>
<feature type="domain" description="Gfo/Idh/MocA-like oxidoreductase N-terminal" evidence="6">
    <location>
        <begin position="27"/>
        <end position="132"/>
    </location>
</feature>
<evidence type="ECO:0000256" key="2">
    <source>
        <dbReference type="ARBA" id="ARBA00023002"/>
    </source>
</evidence>
<dbReference type="Pfam" id="PF01408">
    <property type="entry name" value="GFO_IDH_MocA"/>
    <property type="match status" value="1"/>
</dbReference>
<dbReference type="EMBL" id="JEMN01000947">
    <property type="protein sequence ID" value="KXH53978.1"/>
    <property type="molecule type" value="Genomic_DNA"/>
</dbReference>
<comment type="catalytic activity">
    <reaction evidence="5">
        <text>D-xylose + NADP(+) = D-xylono-1,5-lactone + NADPH + H(+)</text>
        <dbReference type="Rhea" id="RHEA:22000"/>
        <dbReference type="ChEBI" id="CHEBI:15378"/>
        <dbReference type="ChEBI" id="CHEBI:15867"/>
        <dbReference type="ChEBI" id="CHEBI:53455"/>
        <dbReference type="ChEBI" id="CHEBI:57783"/>
        <dbReference type="ChEBI" id="CHEBI:58349"/>
        <dbReference type="EC" id="1.1.1.179"/>
    </reaction>
</comment>
<dbReference type="AlphaFoldDB" id="A0A135U0P6"/>
<accession>A0A135U0P6</accession>
<comment type="caution">
    <text evidence="7">The sequence shown here is derived from an EMBL/GenBank/DDBJ whole genome shotgun (WGS) entry which is preliminary data.</text>
</comment>
<evidence type="ECO:0000256" key="1">
    <source>
        <dbReference type="ARBA" id="ARBA00010928"/>
    </source>
</evidence>
<evidence type="ECO:0000313" key="7">
    <source>
        <dbReference type="EMBL" id="KXH53978.1"/>
    </source>
</evidence>
<dbReference type="PANTHER" id="PTHR22604">
    <property type="entry name" value="OXIDOREDUCTASES"/>
    <property type="match status" value="1"/>
</dbReference>
<evidence type="ECO:0000256" key="5">
    <source>
        <dbReference type="ARBA" id="ARBA00049233"/>
    </source>
</evidence>
<dbReference type="InterPro" id="IPR050984">
    <property type="entry name" value="Gfo/Idh/MocA_domain"/>
</dbReference>
<evidence type="ECO:0000313" key="8">
    <source>
        <dbReference type="Proteomes" id="UP000070054"/>
    </source>
</evidence>
<dbReference type="OrthoDB" id="6417021at2759"/>
<dbReference type="GO" id="GO:0047837">
    <property type="term" value="F:D-xylose 1-dehydrogenase (NADP+) activity"/>
    <property type="evidence" value="ECO:0007669"/>
    <property type="project" value="UniProtKB-EC"/>
</dbReference>
<comment type="similarity">
    <text evidence="1">Belongs to the Gfo/Idh/MocA family.</text>
</comment>
<name>A0A135U0P6_9PEZI</name>
<reference evidence="7 8" key="1">
    <citation type="submission" date="2014-02" db="EMBL/GenBank/DDBJ databases">
        <title>The genome sequence of Colletotrichum nymphaeae SA-01.</title>
        <authorList>
            <person name="Baroncelli R."/>
            <person name="Thon M.R."/>
        </authorList>
    </citation>
    <scope>NUCLEOTIDE SEQUENCE [LARGE SCALE GENOMIC DNA]</scope>
    <source>
        <strain evidence="7 8">SA-01</strain>
    </source>
</reference>
<sequence>MASLLSGLRHIRTIFNPPNVEKSEDALKFGILGAANIAPLALILPAKTHPEVVVYAVAARDKKRAIDFAKKYNIPKVMDDYQALLDDANIDAVYIPLPNGLHLEWAMKALAQGKHVLLEKPSTSNTAEAELLFRSPILTIQRPAAPVILEAFHYRFSPAWNCFMSHISQPRVVSVHATAVVPGRLIPHNDIRFNYLLAGGALMDIGTYCIAAVREIYGIEPQKCLQSKMHPMPTPYERCDGSFRVAFEFPNRETTDAQNSARLGIVEGSLQSSLMDFRLPRIEVLHSPVTTETQLSISCLILTSTKRKVIFYNFMFPHFYHRVDIEDEVTVERVCKGDFEDRQLISKSTVKQQKKAYTFQDTGMDKGGEEYWLTYRWMLGQFVDRIRGRKSASPDVWYESEESIAQMKALDMAYEKAGLGARPSSSGQQNASQTKPIYCIIVHPNRNQ</sequence>